<feature type="domain" description="DUF8151" evidence="2">
    <location>
        <begin position="1"/>
        <end position="76"/>
    </location>
</feature>
<keyword evidence="1" id="KW-0472">Membrane</keyword>
<proteinExistence type="predicted"/>
<name>A0ABD5RMF9_9EURY</name>
<evidence type="ECO:0000313" key="4">
    <source>
        <dbReference type="Proteomes" id="UP001596099"/>
    </source>
</evidence>
<evidence type="ECO:0000256" key="1">
    <source>
        <dbReference type="SAM" id="Phobius"/>
    </source>
</evidence>
<keyword evidence="1" id="KW-1133">Transmembrane helix</keyword>
<sequence>MSDLALEPLLDLFWVVAYGLITTLLTTGGILVERAGLSTFPADTTLGLWMAGLGAVLLGGAYLVATDRFLPTLRTVRA</sequence>
<accession>A0ABD5RMF9</accession>
<dbReference type="Pfam" id="PF26478">
    <property type="entry name" value="DUF8151"/>
    <property type="match status" value="1"/>
</dbReference>
<comment type="caution">
    <text evidence="3">The sequence shown here is derived from an EMBL/GenBank/DDBJ whole genome shotgun (WGS) entry which is preliminary data.</text>
</comment>
<keyword evidence="1" id="KW-0812">Transmembrane</keyword>
<dbReference type="Proteomes" id="UP001596099">
    <property type="component" value="Unassembled WGS sequence"/>
</dbReference>
<dbReference type="InterPro" id="IPR058464">
    <property type="entry name" value="DUF8151"/>
</dbReference>
<feature type="transmembrane region" description="Helical" evidence="1">
    <location>
        <begin position="12"/>
        <end position="32"/>
    </location>
</feature>
<dbReference type="RefSeq" id="WP_247414431.1">
    <property type="nucleotide sequence ID" value="NZ_JALLGW010000001.1"/>
</dbReference>
<organism evidence="3 4">
    <name type="scientific">Halomarina salina</name>
    <dbReference type="NCBI Taxonomy" id="1872699"/>
    <lineage>
        <taxon>Archaea</taxon>
        <taxon>Methanobacteriati</taxon>
        <taxon>Methanobacteriota</taxon>
        <taxon>Stenosarchaea group</taxon>
        <taxon>Halobacteria</taxon>
        <taxon>Halobacteriales</taxon>
        <taxon>Natronomonadaceae</taxon>
        <taxon>Halomarina</taxon>
    </lineage>
</organism>
<protein>
    <recommendedName>
        <fullName evidence="2">DUF8151 domain-containing protein</fullName>
    </recommendedName>
</protein>
<gene>
    <name evidence="3" type="ORF">ACFPYI_09360</name>
</gene>
<reference evidence="3 4" key="1">
    <citation type="journal article" date="2019" name="Int. J. Syst. Evol. Microbiol.">
        <title>The Global Catalogue of Microorganisms (GCM) 10K type strain sequencing project: providing services to taxonomists for standard genome sequencing and annotation.</title>
        <authorList>
            <consortium name="The Broad Institute Genomics Platform"/>
            <consortium name="The Broad Institute Genome Sequencing Center for Infectious Disease"/>
            <person name="Wu L."/>
            <person name="Ma J."/>
        </authorList>
    </citation>
    <scope>NUCLEOTIDE SEQUENCE [LARGE SCALE GENOMIC DNA]</scope>
    <source>
        <strain evidence="3 4">CGMCC 1.12543</strain>
    </source>
</reference>
<feature type="transmembrane region" description="Helical" evidence="1">
    <location>
        <begin position="44"/>
        <end position="65"/>
    </location>
</feature>
<evidence type="ECO:0000313" key="3">
    <source>
        <dbReference type="EMBL" id="MFC5971537.1"/>
    </source>
</evidence>
<dbReference type="AlphaFoldDB" id="A0ABD5RMF9"/>
<keyword evidence="4" id="KW-1185">Reference proteome</keyword>
<evidence type="ECO:0000259" key="2">
    <source>
        <dbReference type="Pfam" id="PF26478"/>
    </source>
</evidence>
<dbReference type="EMBL" id="JBHSQH010000001">
    <property type="protein sequence ID" value="MFC5971537.1"/>
    <property type="molecule type" value="Genomic_DNA"/>
</dbReference>